<dbReference type="EMBL" id="MG023085">
    <property type="protein sequence ID" value="AWW87129.1"/>
    <property type="molecule type" value="Genomic_DNA"/>
</dbReference>
<evidence type="ECO:0000313" key="2">
    <source>
        <dbReference type="EMBL" id="AWW87129.1"/>
    </source>
</evidence>
<name>A0A328UYU9_PASMD</name>
<evidence type="ECO:0000259" key="1">
    <source>
        <dbReference type="Pfam" id="PF08765"/>
    </source>
</evidence>
<dbReference type="Proteomes" id="UP000540079">
    <property type="component" value="Unassembled WGS sequence"/>
</dbReference>
<dbReference type="Gene3D" id="1.10.10.60">
    <property type="entry name" value="Homeodomain-like"/>
    <property type="match status" value="1"/>
</dbReference>
<gene>
    <name evidence="5" type="ORF">C2800_00640</name>
    <name evidence="4" type="ORF">NQF69_00580</name>
</gene>
<dbReference type="InterPro" id="IPR014875">
    <property type="entry name" value="Mor_transcription_activator"/>
</dbReference>
<dbReference type="EMBL" id="JANIEN010000001">
    <property type="protein sequence ID" value="MDT3451267.1"/>
    <property type="molecule type" value="Genomic_DNA"/>
</dbReference>
<protein>
    <submittedName>
        <fullName evidence="2 4">DNA-binding protein</fullName>
    </submittedName>
</protein>
<evidence type="ECO:0000313" key="3">
    <source>
        <dbReference type="EMBL" id="AWW87177.1"/>
    </source>
</evidence>
<dbReference type="InterPro" id="IPR052411">
    <property type="entry name" value="c-mor_Regulatory_Protein"/>
</dbReference>
<dbReference type="SUPFAM" id="SSF46689">
    <property type="entry name" value="Homeodomain-like"/>
    <property type="match status" value="1"/>
</dbReference>
<dbReference type="EMBL" id="MG023086">
    <property type="protein sequence ID" value="AWW87177.1"/>
    <property type="molecule type" value="Genomic_DNA"/>
</dbReference>
<dbReference type="AlphaFoldDB" id="A0A328UYU9"/>
<feature type="domain" description="Mor transcription activator" evidence="1">
    <location>
        <begin position="9"/>
        <end position="113"/>
    </location>
</feature>
<sequence length="115" mass="13646">MSTQMEVTRHELLRDIEDNVSALCKNYNLDQDICEQISIHVADFLAEHYGGMVISFPKDFHYKIAQRDLDIYNDFNGNNWVFLVKKYNMTESGIRKVINRVRKQVIKHNQMDMFT</sequence>
<evidence type="ECO:0000313" key="4">
    <source>
        <dbReference type="EMBL" id="MDT3451267.1"/>
    </source>
</evidence>
<dbReference type="Proteomes" id="UP001182304">
    <property type="component" value="Unassembled WGS sequence"/>
</dbReference>
<reference evidence="2" key="1">
    <citation type="submission" date="2017-09" db="EMBL/GenBank/DDBJ databases">
        <title>Pathogenic variability among Pasteurella multocida A isolates from Brazilian pig farms.</title>
        <authorList>
            <person name="Oliveira J.X."/>
            <person name="Mores M.A.Z."/>
            <person name="Rebellato R."/>
            <person name="Kich J.D."/>
            <person name="Cantao M.E."/>
            <person name="Klein C.S."/>
            <person name="Guedes R.M."/>
            <person name="Coldebella A."/>
            <person name="Barcellos D.E.S.N."/>
            <person name="Mores N."/>
        </authorList>
    </citation>
    <scope>NUCLEOTIDE SEQUENCE</scope>
    <source>
        <strain evidence="2">BRMSA 1199</strain>
        <strain evidence="3">BRMSA 1201</strain>
    </source>
</reference>
<dbReference type="KEGG" id="pmul:DR93_1384"/>
<proteinExistence type="predicted"/>
<reference evidence="5 6" key="2">
    <citation type="journal article" date="2018" name="Front. Microbiol.">
        <title>Genetic and Phylogenetic Characteristics of Pasteurella multocida Isolates From Different Host Species.</title>
        <authorList>
            <person name="Peng Z."/>
            <person name="Liang W."/>
            <person name="Wang F."/>
            <person name="Xu Z."/>
            <person name="Xie Z."/>
            <person name="Lian Z."/>
            <person name="Hua L."/>
            <person name="Zhou R."/>
            <person name="Chen H."/>
            <person name="Wu B."/>
        </authorList>
    </citation>
    <scope>NUCLEOTIDE SEQUENCE [LARGE SCALE GENOMIC DNA]</scope>
    <source>
        <strain evidence="5 6">HNA06</strain>
    </source>
</reference>
<keyword evidence="2" id="KW-0238">DNA-binding</keyword>
<dbReference type="GO" id="GO:0003677">
    <property type="term" value="F:DNA binding"/>
    <property type="evidence" value="ECO:0007669"/>
    <property type="project" value="UniProtKB-KW"/>
</dbReference>
<reference evidence="4" key="3">
    <citation type="submission" date="2022-07" db="EMBL/GenBank/DDBJ databases">
        <title>Sequence of Pasteurella multocoda 17BRD-035.</title>
        <authorList>
            <person name="Roy Chowdhury P."/>
            <person name="Alhamami T."/>
            <person name="Trott D.J."/>
            <person name="Djordvevic S.P."/>
        </authorList>
    </citation>
    <scope>NUCLEOTIDE SEQUENCE</scope>
    <source>
        <strain evidence="4">17BRD-035</strain>
    </source>
</reference>
<dbReference type="PANTHER" id="PTHR37812">
    <property type="entry name" value="MU-LIKE PROPHAGE FLUMU PROTEIN C"/>
    <property type="match status" value="1"/>
</dbReference>
<organism evidence="2">
    <name type="scientific">Pasteurella multocida</name>
    <dbReference type="NCBI Taxonomy" id="747"/>
    <lineage>
        <taxon>Bacteria</taxon>
        <taxon>Pseudomonadati</taxon>
        <taxon>Pseudomonadota</taxon>
        <taxon>Gammaproteobacteria</taxon>
        <taxon>Pasteurellales</taxon>
        <taxon>Pasteurellaceae</taxon>
        <taxon>Pasteurella</taxon>
    </lineage>
</organism>
<dbReference type="Pfam" id="PF08765">
    <property type="entry name" value="Mor"/>
    <property type="match status" value="1"/>
</dbReference>
<dbReference type="InterPro" id="IPR009057">
    <property type="entry name" value="Homeodomain-like_sf"/>
</dbReference>
<dbReference type="EMBL" id="PPVL01000001">
    <property type="protein sequence ID" value="NNI77947.1"/>
    <property type="molecule type" value="Genomic_DNA"/>
</dbReference>
<evidence type="ECO:0000313" key="5">
    <source>
        <dbReference type="EMBL" id="NNI77947.1"/>
    </source>
</evidence>
<evidence type="ECO:0000313" key="6">
    <source>
        <dbReference type="Proteomes" id="UP000540079"/>
    </source>
</evidence>
<accession>A0A328UYU9</accession>
<dbReference type="RefSeq" id="WP_014668273.1">
    <property type="nucleotide sequence ID" value="NZ_CP008918.1"/>
</dbReference>
<dbReference type="PANTHER" id="PTHR37812:SF1">
    <property type="entry name" value="MU-LIKE PROPHAGE FLUMU PROTEIN C"/>
    <property type="match status" value="1"/>
</dbReference>